<keyword evidence="9" id="KW-0805">Transcription regulation</keyword>
<keyword evidence="7 12" id="KW-0479">Metal-binding</keyword>
<reference evidence="15 16" key="1">
    <citation type="submission" date="2016-11" db="EMBL/GenBank/DDBJ databases">
        <authorList>
            <person name="Jaros S."/>
            <person name="Januszkiewicz K."/>
            <person name="Wedrychowicz H."/>
        </authorList>
    </citation>
    <scope>NUCLEOTIDE SEQUENCE [LARGE SCALE GENOMIC DNA]</scope>
    <source>
        <strain evidence="15 16">DSM 16112</strain>
    </source>
</reference>
<feature type="binding site" evidence="12">
    <location>
        <position position="160"/>
    </location>
    <ligand>
        <name>Zn(2+)</name>
        <dbReference type="ChEBI" id="CHEBI:29105"/>
    </ligand>
</feature>
<feature type="region of interest" description="Disordered" evidence="14">
    <location>
        <begin position="1"/>
        <end position="28"/>
    </location>
</feature>
<organism evidence="15 16">
    <name type="scientific">Lampropedia hyalina DSM 16112</name>
    <dbReference type="NCBI Taxonomy" id="1122156"/>
    <lineage>
        <taxon>Bacteria</taxon>
        <taxon>Pseudomonadati</taxon>
        <taxon>Pseudomonadota</taxon>
        <taxon>Betaproteobacteria</taxon>
        <taxon>Burkholderiales</taxon>
        <taxon>Comamonadaceae</taxon>
        <taxon>Lampropedia</taxon>
    </lineage>
</organism>
<feature type="binding site" evidence="12">
    <location>
        <position position="120"/>
    </location>
    <ligand>
        <name>Zn(2+)</name>
        <dbReference type="ChEBI" id="CHEBI:29105"/>
    </ligand>
</feature>
<dbReference type="Proteomes" id="UP000184327">
    <property type="component" value="Unassembled WGS sequence"/>
</dbReference>
<evidence type="ECO:0000256" key="6">
    <source>
        <dbReference type="ARBA" id="ARBA00022491"/>
    </source>
</evidence>
<evidence type="ECO:0000256" key="14">
    <source>
        <dbReference type="SAM" id="MobiDB-lite"/>
    </source>
</evidence>
<keyword evidence="5" id="KW-0963">Cytoplasm</keyword>
<comment type="subcellular location">
    <subcellularLocation>
        <location evidence="1">Cytoplasm</location>
    </subcellularLocation>
</comment>
<evidence type="ECO:0000256" key="10">
    <source>
        <dbReference type="ARBA" id="ARBA00023125"/>
    </source>
</evidence>
<gene>
    <name evidence="15" type="ORF">SAMN02745117_01989</name>
</gene>
<keyword evidence="13" id="KW-0408">Iron</keyword>
<evidence type="ECO:0000256" key="7">
    <source>
        <dbReference type="ARBA" id="ARBA00022723"/>
    </source>
</evidence>
<dbReference type="STRING" id="1122156.SAMN02745117_01989"/>
<dbReference type="EMBL" id="FQUZ01000023">
    <property type="protein sequence ID" value="SHF45802.1"/>
    <property type="molecule type" value="Genomic_DNA"/>
</dbReference>
<keyword evidence="8 12" id="KW-0862">Zinc</keyword>
<evidence type="ECO:0000313" key="16">
    <source>
        <dbReference type="Proteomes" id="UP000184327"/>
    </source>
</evidence>
<dbReference type="GO" id="GO:0000976">
    <property type="term" value="F:transcription cis-regulatory region binding"/>
    <property type="evidence" value="ECO:0007669"/>
    <property type="project" value="TreeGrafter"/>
</dbReference>
<dbReference type="GO" id="GO:0045892">
    <property type="term" value="P:negative regulation of DNA-templated transcription"/>
    <property type="evidence" value="ECO:0007669"/>
    <property type="project" value="TreeGrafter"/>
</dbReference>
<comment type="subunit">
    <text evidence="3">Homodimer.</text>
</comment>
<evidence type="ECO:0000256" key="1">
    <source>
        <dbReference type="ARBA" id="ARBA00004496"/>
    </source>
</evidence>
<evidence type="ECO:0000256" key="4">
    <source>
        <dbReference type="ARBA" id="ARBA00020910"/>
    </source>
</evidence>
<feature type="binding site" evidence="12">
    <location>
        <position position="123"/>
    </location>
    <ligand>
        <name>Zn(2+)</name>
        <dbReference type="ChEBI" id="CHEBI:29105"/>
    </ligand>
</feature>
<evidence type="ECO:0000256" key="3">
    <source>
        <dbReference type="ARBA" id="ARBA00011738"/>
    </source>
</evidence>
<keyword evidence="6" id="KW-0678">Repressor</keyword>
<comment type="similarity">
    <text evidence="2">Belongs to the Fur family.</text>
</comment>
<dbReference type="InterPro" id="IPR036390">
    <property type="entry name" value="WH_DNA-bd_sf"/>
</dbReference>
<dbReference type="PANTHER" id="PTHR33202">
    <property type="entry name" value="ZINC UPTAKE REGULATION PROTEIN"/>
    <property type="match status" value="1"/>
</dbReference>
<proteinExistence type="inferred from homology"/>
<dbReference type="InterPro" id="IPR002481">
    <property type="entry name" value="FUR"/>
</dbReference>
<feature type="binding site" evidence="12">
    <location>
        <position position="163"/>
    </location>
    <ligand>
        <name>Zn(2+)</name>
        <dbReference type="ChEBI" id="CHEBI:29105"/>
    </ligand>
</feature>
<evidence type="ECO:0000256" key="2">
    <source>
        <dbReference type="ARBA" id="ARBA00007957"/>
    </source>
</evidence>
<comment type="cofactor">
    <cofactor evidence="12">
        <name>Zn(2+)</name>
        <dbReference type="ChEBI" id="CHEBI:29105"/>
    </cofactor>
    <text evidence="12">Binds 1 zinc ion per subunit.</text>
</comment>
<evidence type="ECO:0000256" key="12">
    <source>
        <dbReference type="PIRSR" id="PIRSR602481-1"/>
    </source>
</evidence>
<dbReference type="GO" id="GO:1900376">
    <property type="term" value="P:regulation of secondary metabolite biosynthetic process"/>
    <property type="evidence" value="ECO:0007669"/>
    <property type="project" value="TreeGrafter"/>
</dbReference>
<comment type="cofactor">
    <cofactor evidence="13">
        <name>Mn(2+)</name>
        <dbReference type="ChEBI" id="CHEBI:29035"/>
    </cofactor>
    <cofactor evidence="13">
        <name>Fe(2+)</name>
        <dbReference type="ChEBI" id="CHEBI:29033"/>
    </cofactor>
    <text evidence="13">Binds 1 Mn(2+) or Fe(2+) ion per subunit.</text>
</comment>
<evidence type="ECO:0000256" key="8">
    <source>
        <dbReference type="ARBA" id="ARBA00022833"/>
    </source>
</evidence>
<dbReference type="InterPro" id="IPR036388">
    <property type="entry name" value="WH-like_DNA-bd_sf"/>
</dbReference>
<dbReference type="GO" id="GO:0008270">
    <property type="term" value="F:zinc ion binding"/>
    <property type="evidence" value="ECO:0007669"/>
    <property type="project" value="TreeGrafter"/>
</dbReference>
<dbReference type="GO" id="GO:0005829">
    <property type="term" value="C:cytosol"/>
    <property type="evidence" value="ECO:0007669"/>
    <property type="project" value="TreeGrafter"/>
</dbReference>
<evidence type="ECO:0000313" key="15">
    <source>
        <dbReference type="EMBL" id="SHF45802.1"/>
    </source>
</evidence>
<sequence length="182" mass="20806">MQTLQKIPYGHPMKENRKSHTASTHSQHQESVQILKNIGIHITLPRLKLLDIIHQSDKALTAQEIYTIQVNQGVETQLSTIYVNLKKLEQYGVITRIRLDDEPRSFYCLSAENQSCRIICSHCKKLSWPQHSSIESHIQTICQDNGFKMNQFSLVIEGICKACEHLPRHKTPAKPSSVNVHS</sequence>
<dbReference type="Gene3D" id="3.30.1490.190">
    <property type="match status" value="1"/>
</dbReference>
<feature type="binding site" evidence="13">
    <location>
        <position position="135"/>
    </location>
    <ligand>
        <name>Fe cation</name>
        <dbReference type="ChEBI" id="CHEBI:24875"/>
    </ligand>
</feature>
<dbReference type="SUPFAM" id="SSF46785">
    <property type="entry name" value="Winged helix' DNA-binding domain"/>
    <property type="match status" value="1"/>
</dbReference>
<dbReference type="PANTHER" id="PTHR33202:SF2">
    <property type="entry name" value="FERRIC UPTAKE REGULATION PROTEIN"/>
    <property type="match status" value="1"/>
</dbReference>
<keyword evidence="11" id="KW-0804">Transcription</keyword>
<evidence type="ECO:0000256" key="5">
    <source>
        <dbReference type="ARBA" id="ARBA00022490"/>
    </source>
</evidence>
<accession>A0A1M5BUA0</accession>
<dbReference type="InterPro" id="IPR043135">
    <property type="entry name" value="Fur_C"/>
</dbReference>
<dbReference type="Pfam" id="PF01475">
    <property type="entry name" value="FUR"/>
    <property type="match status" value="1"/>
</dbReference>
<dbReference type="AlphaFoldDB" id="A0A1M5BUA0"/>
<dbReference type="GO" id="GO:0003700">
    <property type="term" value="F:DNA-binding transcription factor activity"/>
    <property type="evidence" value="ECO:0007669"/>
    <property type="project" value="InterPro"/>
</dbReference>
<evidence type="ECO:0000256" key="13">
    <source>
        <dbReference type="PIRSR" id="PIRSR602481-2"/>
    </source>
</evidence>
<protein>
    <recommendedName>
        <fullName evidence="4">Ferric uptake regulation protein</fullName>
    </recommendedName>
</protein>
<keyword evidence="10" id="KW-0238">DNA-binding</keyword>
<evidence type="ECO:0000256" key="11">
    <source>
        <dbReference type="ARBA" id="ARBA00023163"/>
    </source>
</evidence>
<evidence type="ECO:0000256" key="9">
    <source>
        <dbReference type="ARBA" id="ARBA00023015"/>
    </source>
</evidence>
<name>A0A1M5BUA0_9BURK</name>
<keyword evidence="16" id="KW-1185">Reference proteome</keyword>
<dbReference type="Gene3D" id="1.10.10.10">
    <property type="entry name" value="Winged helix-like DNA-binding domain superfamily/Winged helix DNA-binding domain"/>
    <property type="match status" value="1"/>
</dbReference>